<dbReference type="InterPro" id="IPR011659">
    <property type="entry name" value="WD40"/>
</dbReference>
<accession>A0ABS4ZBE4</accession>
<dbReference type="RefSeq" id="WP_307804217.1">
    <property type="nucleotide sequence ID" value="NZ_BAAAMH010000010.1"/>
</dbReference>
<name>A0ABS4ZBE4_9ACTN</name>
<evidence type="ECO:0000313" key="3">
    <source>
        <dbReference type="Proteomes" id="UP000758168"/>
    </source>
</evidence>
<organism evidence="2 3">
    <name type="scientific">Microlunatus capsulatus</name>
    <dbReference type="NCBI Taxonomy" id="99117"/>
    <lineage>
        <taxon>Bacteria</taxon>
        <taxon>Bacillati</taxon>
        <taxon>Actinomycetota</taxon>
        <taxon>Actinomycetes</taxon>
        <taxon>Propionibacteriales</taxon>
        <taxon>Propionibacteriaceae</taxon>
        <taxon>Microlunatus</taxon>
    </lineage>
</organism>
<keyword evidence="3" id="KW-1185">Reference proteome</keyword>
<evidence type="ECO:0000313" key="2">
    <source>
        <dbReference type="EMBL" id="MBP2418080.1"/>
    </source>
</evidence>
<protein>
    <submittedName>
        <fullName evidence="2">Tol biopolymer transport system component</fullName>
    </submittedName>
</protein>
<comment type="similarity">
    <text evidence="1">Belongs to the TolB family.</text>
</comment>
<dbReference type="InterPro" id="IPR011042">
    <property type="entry name" value="6-blade_b-propeller_TolB-like"/>
</dbReference>
<reference evidence="2 3" key="1">
    <citation type="submission" date="2021-03" db="EMBL/GenBank/DDBJ databases">
        <title>Sequencing the genomes of 1000 actinobacteria strains.</title>
        <authorList>
            <person name="Klenk H.-P."/>
        </authorList>
    </citation>
    <scope>NUCLEOTIDE SEQUENCE [LARGE SCALE GENOMIC DNA]</scope>
    <source>
        <strain evidence="2 3">DSM 12936</strain>
    </source>
</reference>
<dbReference type="Proteomes" id="UP000758168">
    <property type="component" value="Unassembled WGS sequence"/>
</dbReference>
<gene>
    <name evidence="2" type="ORF">JOF54_003002</name>
</gene>
<comment type="caution">
    <text evidence="2">The sequence shown here is derived from an EMBL/GenBank/DDBJ whole genome shotgun (WGS) entry which is preliminary data.</text>
</comment>
<dbReference type="EMBL" id="JAGIOB010000001">
    <property type="protein sequence ID" value="MBP2418080.1"/>
    <property type="molecule type" value="Genomic_DNA"/>
</dbReference>
<dbReference type="SUPFAM" id="SSF82171">
    <property type="entry name" value="DPP6 N-terminal domain-like"/>
    <property type="match status" value="1"/>
</dbReference>
<dbReference type="Gene3D" id="2.120.10.30">
    <property type="entry name" value="TolB, C-terminal domain"/>
    <property type="match status" value="1"/>
</dbReference>
<dbReference type="PANTHER" id="PTHR36842">
    <property type="entry name" value="PROTEIN TOLB HOMOLOG"/>
    <property type="match status" value="1"/>
</dbReference>
<sequence length="298" mass="32194">MTLEPGVRAELRVHTLSTGADALVLSTDVHVEAPNWTPDGRWLVVNADGRIYRVAPTGGELELVDTAPLDQLNNDHVLSPDGRTLYLSSSSDRHLYRVPLSGGRPERVTNDRGEGFWHFLHGVSPDGATLAYVGLETAGGVWGSASNIWTIPAEGGEDVQLTRTTAPTDGPEYSPDGRWVYFNSELRPDGEPPAAPGHAQVFRMRPDGTGTEQLTHDEAVNWFPHVSPDGRTVLVLSFPPGTTGHPGGRDVRLRTMGPAGEDLRDVLSFRGGQGTVNVNSWAPDSDRFAYVAYPQVGT</sequence>
<dbReference type="Pfam" id="PF07676">
    <property type="entry name" value="PD40"/>
    <property type="match status" value="2"/>
</dbReference>
<evidence type="ECO:0000256" key="1">
    <source>
        <dbReference type="ARBA" id="ARBA00009820"/>
    </source>
</evidence>
<dbReference type="PANTHER" id="PTHR36842:SF1">
    <property type="entry name" value="PROTEIN TOLB"/>
    <property type="match status" value="1"/>
</dbReference>
<proteinExistence type="inferred from homology"/>